<evidence type="ECO:0000313" key="3">
    <source>
        <dbReference type="Proteomes" id="UP000034006"/>
    </source>
</evidence>
<gene>
    <name evidence="2" type="ORF">UW44_C0005G0075</name>
</gene>
<protein>
    <submittedName>
        <fullName evidence="2">Arabinose efflux permease family protein</fullName>
    </submittedName>
</protein>
<feature type="transmembrane region" description="Helical" evidence="1">
    <location>
        <begin position="213"/>
        <end position="231"/>
    </location>
</feature>
<dbReference type="PANTHER" id="PTHR23530">
    <property type="entry name" value="TRANSPORT PROTEIN-RELATED"/>
    <property type="match status" value="1"/>
</dbReference>
<dbReference type="InterPro" id="IPR053160">
    <property type="entry name" value="MFS_DHA3_Transporter"/>
</dbReference>
<accession>A0A0G1HZN3</accession>
<feature type="transmembrane region" description="Helical" evidence="1">
    <location>
        <begin position="67"/>
        <end position="89"/>
    </location>
</feature>
<dbReference type="PANTHER" id="PTHR23530:SF1">
    <property type="entry name" value="PERMEASE, MAJOR FACILITATOR SUPERFAMILY-RELATED"/>
    <property type="match status" value="1"/>
</dbReference>
<dbReference type="InterPro" id="IPR036259">
    <property type="entry name" value="MFS_trans_sf"/>
</dbReference>
<feature type="transmembrane region" description="Helical" evidence="1">
    <location>
        <begin position="7"/>
        <end position="27"/>
    </location>
</feature>
<feature type="transmembrane region" description="Helical" evidence="1">
    <location>
        <begin position="162"/>
        <end position="179"/>
    </location>
</feature>
<feature type="transmembrane region" description="Helical" evidence="1">
    <location>
        <begin position="276"/>
        <end position="305"/>
    </location>
</feature>
<evidence type="ECO:0000256" key="1">
    <source>
        <dbReference type="SAM" id="Phobius"/>
    </source>
</evidence>
<dbReference type="InterPro" id="IPR011701">
    <property type="entry name" value="MFS"/>
</dbReference>
<proteinExistence type="predicted"/>
<dbReference type="SUPFAM" id="SSF103473">
    <property type="entry name" value="MFS general substrate transporter"/>
    <property type="match status" value="1"/>
</dbReference>
<comment type="caution">
    <text evidence="2">The sequence shown here is derived from an EMBL/GenBank/DDBJ whole genome shotgun (WGS) entry which is preliminary data.</text>
</comment>
<reference evidence="2 3" key="1">
    <citation type="journal article" date="2015" name="Nature">
        <title>rRNA introns, odd ribosomes, and small enigmatic genomes across a large radiation of phyla.</title>
        <authorList>
            <person name="Brown C.T."/>
            <person name="Hug L.A."/>
            <person name="Thomas B.C."/>
            <person name="Sharon I."/>
            <person name="Castelle C.J."/>
            <person name="Singh A."/>
            <person name="Wilkins M.J."/>
            <person name="Williams K.H."/>
            <person name="Banfield J.F."/>
        </authorList>
    </citation>
    <scope>NUCLEOTIDE SEQUENCE [LARGE SCALE GENOMIC DNA]</scope>
</reference>
<keyword evidence="1" id="KW-0472">Membrane</keyword>
<feature type="transmembrane region" description="Helical" evidence="1">
    <location>
        <begin position="243"/>
        <end position="264"/>
    </location>
</feature>
<sequence>MRRNISIAYFLSFAFHSWFWMGNWIFLYMNFGGYPTVALLDSGAVMAGLLLEIPTGAFADMVGKRRTLILAFLLAGVGNILMGLSGSFWMFAFALWVLVNGGGAFYSGTMEALVYDSLKSLGEEGRYRKTIGLVNATRLWSMSICAVLGGFAYMIYPGLPMVLNGMVTLIGLIVCFWLIEPVIDTEKYTLSSFFVQNSLGIKRLFGSVYMRKLSWYLIATGGLSVVIYNLLDDLLAVEYGYSPFGISVLFAIACLVAGFASMYIPRLKLKLNERSVLIISMVIMAFVLILSPIIGMLVSGVFLMLRVIMEVLYDNASSVAINRNTESNVRATTLSSLSLLRSLPYAIGGAFIGTAIQFVGGARNFSMWFGLALMVVTVILGMRIERNNPRNA</sequence>
<feature type="transmembrane region" description="Helical" evidence="1">
    <location>
        <begin position="95"/>
        <end position="118"/>
    </location>
</feature>
<organism evidence="2 3">
    <name type="scientific">Candidatus Collierbacteria bacterium GW2011_GWB2_44_22</name>
    <dbReference type="NCBI Taxonomy" id="1618387"/>
    <lineage>
        <taxon>Bacteria</taxon>
        <taxon>Candidatus Collieribacteriota</taxon>
    </lineage>
</organism>
<dbReference type="EMBL" id="LCIH01000005">
    <property type="protein sequence ID" value="KKT52033.1"/>
    <property type="molecule type" value="Genomic_DNA"/>
</dbReference>
<feature type="transmembrane region" description="Helical" evidence="1">
    <location>
        <begin position="367"/>
        <end position="384"/>
    </location>
</feature>
<keyword evidence="1" id="KW-1133">Transmembrane helix</keyword>
<dbReference type="Pfam" id="PF07690">
    <property type="entry name" value="MFS_1"/>
    <property type="match status" value="1"/>
</dbReference>
<dbReference type="GO" id="GO:0022857">
    <property type="term" value="F:transmembrane transporter activity"/>
    <property type="evidence" value="ECO:0007669"/>
    <property type="project" value="InterPro"/>
</dbReference>
<dbReference type="Proteomes" id="UP000034006">
    <property type="component" value="Unassembled WGS sequence"/>
</dbReference>
<dbReference type="Gene3D" id="1.20.1250.20">
    <property type="entry name" value="MFS general substrate transporter like domains"/>
    <property type="match status" value="1"/>
</dbReference>
<dbReference type="STRING" id="1618387.UW44_C0005G0075"/>
<dbReference type="AlphaFoldDB" id="A0A0G1HZN3"/>
<evidence type="ECO:0000313" key="2">
    <source>
        <dbReference type="EMBL" id="KKT52033.1"/>
    </source>
</evidence>
<keyword evidence="1" id="KW-0812">Transmembrane</keyword>
<feature type="transmembrane region" description="Helical" evidence="1">
    <location>
        <begin position="139"/>
        <end position="156"/>
    </location>
</feature>
<feature type="transmembrane region" description="Helical" evidence="1">
    <location>
        <begin position="33"/>
        <end position="55"/>
    </location>
</feature>
<name>A0A0G1HZN3_9BACT</name>